<evidence type="ECO:0000313" key="4">
    <source>
        <dbReference type="Proteomes" id="UP001500782"/>
    </source>
</evidence>
<dbReference type="EMBL" id="BAAADJ010000064">
    <property type="protein sequence ID" value="GAA0345968.1"/>
    <property type="molecule type" value="Genomic_DNA"/>
</dbReference>
<evidence type="ECO:0000256" key="1">
    <source>
        <dbReference type="SAM" id="MobiDB-lite"/>
    </source>
</evidence>
<feature type="transmembrane region" description="Helical" evidence="2">
    <location>
        <begin position="7"/>
        <end position="25"/>
    </location>
</feature>
<feature type="compositionally biased region" description="Polar residues" evidence="1">
    <location>
        <begin position="85"/>
        <end position="94"/>
    </location>
</feature>
<dbReference type="InterPro" id="IPR048110">
    <property type="entry name" value="SA1362/YqhP-like"/>
</dbReference>
<proteinExistence type="predicted"/>
<keyword evidence="2" id="KW-0812">Transmembrane</keyword>
<dbReference type="RefSeq" id="WP_343803426.1">
    <property type="nucleotide sequence ID" value="NZ_BAAADJ010000064.1"/>
</dbReference>
<dbReference type="Proteomes" id="UP001500782">
    <property type="component" value="Unassembled WGS sequence"/>
</dbReference>
<feature type="compositionally biased region" description="Basic residues" evidence="1">
    <location>
        <begin position="118"/>
        <end position="127"/>
    </location>
</feature>
<feature type="region of interest" description="Disordered" evidence="1">
    <location>
        <begin position="71"/>
        <end position="127"/>
    </location>
</feature>
<feature type="compositionally biased region" description="Basic residues" evidence="1">
    <location>
        <begin position="95"/>
        <end position="107"/>
    </location>
</feature>
<evidence type="ECO:0008006" key="5">
    <source>
        <dbReference type="Google" id="ProtNLM"/>
    </source>
</evidence>
<organism evidence="3 4">
    <name type="scientific">Bacillus carboniphilus</name>
    <dbReference type="NCBI Taxonomy" id="86663"/>
    <lineage>
        <taxon>Bacteria</taxon>
        <taxon>Bacillati</taxon>
        <taxon>Bacillota</taxon>
        <taxon>Bacilli</taxon>
        <taxon>Bacillales</taxon>
        <taxon>Bacillaceae</taxon>
        <taxon>Bacillus</taxon>
    </lineage>
</organism>
<comment type="caution">
    <text evidence="3">The sequence shown here is derived from an EMBL/GenBank/DDBJ whole genome shotgun (WGS) entry which is preliminary data.</text>
</comment>
<reference evidence="4" key="1">
    <citation type="journal article" date="2019" name="Int. J. Syst. Evol. Microbiol.">
        <title>The Global Catalogue of Microorganisms (GCM) 10K type strain sequencing project: providing services to taxonomists for standard genome sequencing and annotation.</title>
        <authorList>
            <consortium name="The Broad Institute Genomics Platform"/>
            <consortium name="The Broad Institute Genome Sequencing Center for Infectious Disease"/>
            <person name="Wu L."/>
            <person name="Ma J."/>
        </authorList>
    </citation>
    <scope>NUCLEOTIDE SEQUENCE [LARGE SCALE GENOMIC DNA]</scope>
    <source>
        <strain evidence="4">JCM 9731</strain>
    </source>
</reference>
<evidence type="ECO:0000256" key="2">
    <source>
        <dbReference type="SAM" id="Phobius"/>
    </source>
</evidence>
<keyword evidence="2" id="KW-0472">Membrane</keyword>
<keyword evidence="2" id="KW-1133">Transmembrane helix</keyword>
<name>A0ABP3GHU3_9BACI</name>
<dbReference type="NCBIfam" id="NF041554">
    <property type="entry name" value="SA1362_fam"/>
    <property type="match status" value="1"/>
</dbReference>
<protein>
    <recommendedName>
        <fullName evidence="5">YqhP</fullName>
    </recommendedName>
</protein>
<sequence length="127" mass="14595">MSPWKKWLFYSLIALAILGVMSFLLTDPSQLFRSLLITVLMAALFIFIVTRFRGTGTRNRKEHQAFMKAAKQSKKRMKMREEQSNQKNRSLSKSSFKKAIHTKKKSAASHLTVIEGKKGKKKDKASF</sequence>
<accession>A0ABP3GHU3</accession>
<feature type="transmembrane region" description="Helical" evidence="2">
    <location>
        <begin position="31"/>
        <end position="52"/>
    </location>
</feature>
<evidence type="ECO:0000313" key="3">
    <source>
        <dbReference type="EMBL" id="GAA0345968.1"/>
    </source>
</evidence>
<keyword evidence="4" id="KW-1185">Reference proteome</keyword>
<gene>
    <name evidence="3" type="ORF">GCM10008967_40490</name>
</gene>